<dbReference type="InterPro" id="IPR002022">
    <property type="entry name" value="Pec_lyase"/>
</dbReference>
<dbReference type="VEuPathDB" id="FungiDB:F503_08218"/>
<evidence type="ECO:0000256" key="3">
    <source>
        <dbReference type="ARBA" id="ARBA00023239"/>
    </source>
</evidence>
<keyword evidence="2 5" id="KW-0732">Signal</keyword>
<dbReference type="HOGENOM" id="CLU_021894_0_0_1"/>
<dbReference type="Proteomes" id="UP000016923">
    <property type="component" value="Unassembled WGS sequence"/>
</dbReference>
<protein>
    <submittedName>
        <fullName evidence="7">Pectate lyase b</fullName>
    </submittedName>
</protein>
<dbReference type="GO" id="GO:0005576">
    <property type="term" value="C:extracellular region"/>
    <property type="evidence" value="ECO:0007669"/>
    <property type="project" value="UniProtKB-SubCell"/>
</dbReference>
<dbReference type="STRING" id="1262450.S3BYT8"/>
<feature type="domain" description="Pectate lyase" evidence="6">
    <location>
        <begin position="125"/>
        <end position="338"/>
    </location>
</feature>
<dbReference type="GO" id="GO:0030570">
    <property type="term" value="F:pectate lyase activity"/>
    <property type="evidence" value="ECO:0007669"/>
    <property type="project" value="InterPro"/>
</dbReference>
<organism evidence="7 8">
    <name type="scientific">Ophiostoma piceae (strain UAMH 11346)</name>
    <name type="common">Sap stain fungus</name>
    <dbReference type="NCBI Taxonomy" id="1262450"/>
    <lineage>
        <taxon>Eukaryota</taxon>
        <taxon>Fungi</taxon>
        <taxon>Dikarya</taxon>
        <taxon>Ascomycota</taxon>
        <taxon>Pezizomycotina</taxon>
        <taxon>Sordariomycetes</taxon>
        <taxon>Sordariomycetidae</taxon>
        <taxon>Ophiostomatales</taxon>
        <taxon>Ophiostomataceae</taxon>
        <taxon>Ophiostoma</taxon>
    </lineage>
</organism>
<keyword evidence="8" id="KW-1185">Reference proteome</keyword>
<sequence length="399" mass="40274">MHSRVVFMSLVAGALACANPKTNACAKSLVDNVAAASAFCSTATSGSAVPAFASSCSTIKNVLKECVCQFSTAAAPAPAATSAAATTPATTEAAATTTPVAASGDSEVAASGSAIGFAAGTTGGGSGAGTTVTTCTALSSALDAGGVIRISGILTGCGILDVPSDTSVIGVGAGSGLEDGGFRVKKATNVIIQNLKMHNPPVAGDLIAIQESTLVWIDHMALSTDSLASGDKDLYDGMVDMSHAADMVTVSFCTFKDHFKVSLVGHSDNNGAEDTGFLHVTYHNNYWNNVSSRTPSIRFGTGHIFNNCYEDVETSGINSRMGAQVLVEGNAFVNVKRAIITNLDSDEPGFAVEKNNLFTNSDIAITQQGSFAAPYAYTVAAPAGICASVKAAAGPSASL</sequence>
<dbReference type="PANTHER" id="PTHR31683:SF18">
    <property type="entry name" value="PECTATE LYASE 21-RELATED"/>
    <property type="match status" value="1"/>
</dbReference>
<evidence type="ECO:0000313" key="7">
    <source>
        <dbReference type="EMBL" id="EPE05687.1"/>
    </source>
</evidence>
<keyword evidence="4" id="KW-0119">Carbohydrate metabolism</keyword>
<evidence type="ECO:0000256" key="2">
    <source>
        <dbReference type="ARBA" id="ARBA00022729"/>
    </source>
</evidence>
<dbReference type="OrthoDB" id="1637350at2759"/>
<dbReference type="eggNOG" id="ENOG502RV4A">
    <property type="taxonomic scope" value="Eukaryota"/>
</dbReference>
<dbReference type="PANTHER" id="PTHR31683">
    <property type="entry name" value="PECTATE LYASE 18-RELATED"/>
    <property type="match status" value="1"/>
</dbReference>
<feature type="signal peptide" evidence="5">
    <location>
        <begin position="1"/>
        <end position="16"/>
    </location>
</feature>
<dbReference type="PROSITE" id="PS51257">
    <property type="entry name" value="PROKAR_LIPOPROTEIN"/>
    <property type="match status" value="1"/>
</dbReference>
<evidence type="ECO:0000313" key="8">
    <source>
        <dbReference type="Proteomes" id="UP000016923"/>
    </source>
</evidence>
<keyword evidence="4" id="KW-0624">Polysaccharide degradation</keyword>
<dbReference type="AlphaFoldDB" id="S3BYT8"/>
<evidence type="ECO:0000256" key="4">
    <source>
        <dbReference type="RuleBase" id="RU361173"/>
    </source>
</evidence>
<dbReference type="EMBL" id="KE148155">
    <property type="protein sequence ID" value="EPE05687.1"/>
    <property type="molecule type" value="Genomic_DNA"/>
</dbReference>
<comment type="similarity">
    <text evidence="1 4">Belongs to the polysaccharide lyase 1 family.</text>
</comment>
<dbReference type="Pfam" id="PF00544">
    <property type="entry name" value="Pectate_lyase_4"/>
    <property type="match status" value="1"/>
</dbReference>
<comment type="subcellular location">
    <subcellularLocation>
        <location evidence="4">Secreted</location>
    </subcellularLocation>
</comment>
<dbReference type="OMA" id="MIRVDDS"/>
<dbReference type="InterPro" id="IPR045032">
    <property type="entry name" value="PEL"/>
</dbReference>
<evidence type="ECO:0000256" key="5">
    <source>
        <dbReference type="SAM" id="SignalP"/>
    </source>
</evidence>
<name>S3BYT8_OPHP1</name>
<dbReference type="GO" id="GO:0000272">
    <property type="term" value="P:polysaccharide catabolic process"/>
    <property type="evidence" value="ECO:0007669"/>
    <property type="project" value="UniProtKB-KW"/>
</dbReference>
<dbReference type="InterPro" id="IPR012334">
    <property type="entry name" value="Pectin_lyas_fold"/>
</dbReference>
<dbReference type="SMART" id="SM00656">
    <property type="entry name" value="Amb_all"/>
    <property type="match status" value="1"/>
</dbReference>
<evidence type="ECO:0000256" key="1">
    <source>
        <dbReference type="ARBA" id="ARBA00010980"/>
    </source>
</evidence>
<evidence type="ECO:0000259" key="6">
    <source>
        <dbReference type="SMART" id="SM00656"/>
    </source>
</evidence>
<gene>
    <name evidence="7" type="ORF">F503_08218</name>
</gene>
<dbReference type="InterPro" id="IPR011050">
    <property type="entry name" value="Pectin_lyase_fold/virulence"/>
</dbReference>
<dbReference type="Gene3D" id="2.160.20.10">
    <property type="entry name" value="Single-stranded right-handed beta-helix, Pectin lyase-like"/>
    <property type="match status" value="1"/>
</dbReference>
<dbReference type="SUPFAM" id="SSF51126">
    <property type="entry name" value="Pectin lyase-like"/>
    <property type="match status" value="1"/>
</dbReference>
<keyword evidence="3 4" id="KW-0456">Lyase</keyword>
<keyword evidence="4" id="KW-0964">Secreted</keyword>
<reference evidence="7 8" key="1">
    <citation type="journal article" date="2013" name="BMC Genomics">
        <title>The genome and transcriptome of the pine saprophyte Ophiostoma piceae, and a comparison with the bark beetle-associated pine pathogen Grosmannia clavigera.</title>
        <authorList>
            <person name="Haridas S."/>
            <person name="Wang Y."/>
            <person name="Lim L."/>
            <person name="Massoumi Alamouti S."/>
            <person name="Jackman S."/>
            <person name="Docking R."/>
            <person name="Robertson G."/>
            <person name="Birol I."/>
            <person name="Bohlmann J."/>
            <person name="Breuil C."/>
        </authorList>
    </citation>
    <scope>NUCLEOTIDE SEQUENCE [LARGE SCALE GENOMIC DNA]</scope>
    <source>
        <strain evidence="7 8">UAMH 11346</strain>
    </source>
</reference>
<accession>S3BYT8</accession>
<proteinExistence type="inferred from homology"/>
<feature type="chain" id="PRO_5004506838" evidence="5">
    <location>
        <begin position="17"/>
        <end position="399"/>
    </location>
</feature>